<keyword evidence="10" id="KW-1185">Reference proteome</keyword>
<dbReference type="AlphaFoldDB" id="A0A4Y9XK56"/>
<evidence type="ECO:0000313" key="9">
    <source>
        <dbReference type="EMBL" id="TFY50345.1"/>
    </source>
</evidence>
<dbReference type="PROSITE" id="PS00086">
    <property type="entry name" value="CYTOCHROME_P450"/>
    <property type="match status" value="1"/>
</dbReference>
<keyword evidence="3 7" id="KW-0479">Metal-binding</keyword>
<dbReference type="InterPro" id="IPR002401">
    <property type="entry name" value="Cyt_P450_E_grp-I"/>
</dbReference>
<keyword evidence="4 8" id="KW-0560">Oxidoreductase</keyword>
<sequence length="281" mass="32538">MGLTKRFRHVRDAFKELELYMLEMISSRRSAGKKEERYDLFSSLLDASEDTSDGGAKLSDSELVGNIFVFLVAGHETTAHTLCFTFALLALYPEQQECLYEDIERQMPAPMRLPTYEEMGQFTWSMAVFYETMQMFPPLVSIPKISVEDTSLVVSNAMDEKTTIPIPCGTDIVIHMPGLHYNPRYWENPHEFKPERFLRDWPRDVFLPFSAGARACLGRWRVLVYMSLVVWTLNLHARVEVKEEPEFANETFEECRTCVLASRPGLTQTPVRVPLVFKRRY</sequence>
<evidence type="ECO:0000256" key="2">
    <source>
        <dbReference type="ARBA" id="ARBA00022617"/>
    </source>
</evidence>
<evidence type="ECO:0000256" key="1">
    <source>
        <dbReference type="ARBA" id="ARBA00010617"/>
    </source>
</evidence>
<dbReference type="Pfam" id="PF00067">
    <property type="entry name" value="p450"/>
    <property type="match status" value="1"/>
</dbReference>
<dbReference type="GO" id="GO:0016705">
    <property type="term" value="F:oxidoreductase activity, acting on paired donors, with incorporation or reduction of molecular oxygen"/>
    <property type="evidence" value="ECO:0007669"/>
    <property type="project" value="InterPro"/>
</dbReference>
<proteinExistence type="inferred from homology"/>
<evidence type="ECO:0000256" key="8">
    <source>
        <dbReference type="RuleBase" id="RU000461"/>
    </source>
</evidence>
<dbReference type="Proteomes" id="UP000298327">
    <property type="component" value="Unassembled WGS sequence"/>
</dbReference>
<dbReference type="PRINTS" id="PR00463">
    <property type="entry name" value="EP450I"/>
</dbReference>
<evidence type="ECO:0000256" key="4">
    <source>
        <dbReference type="ARBA" id="ARBA00023002"/>
    </source>
</evidence>
<dbReference type="InterPro" id="IPR017972">
    <property type="entry name" value="Cyt_P450_CS"/>
</dbReference>
<keyword evidence="2 7" id="KW-0349">Heme</keyword>
<accession>A0A4Y9XK56</accession>
<evidence type="ECO:0000313" key="10">
    <source>
        <dbReference type="Proteomes" id="UP000298327"/>
    </source>
</evidence>
<reference evidence="9 10" key="1">
    <citation type="submission" date="2019-02" db="EMBL/GenBank/DDBJ databases">
        <title>Genome sequencing of the rare red list fungi Dentipellis fragilis.</title>
        <authorList>
            <person name="Buettner E."/>
            <person name="Kellner H."/>
        </authorList>
    </citation>
    <scope>NUCLEOTIDE SEQUENCE [LARGE SCALE GENOMIC DNA]</scope>
    <source>
        <strain evidence="9 10">DSM 105465</strain>
    </source>
</reference>
<evidence type="ECO:0000256" key="7">
    <source>
        <dbReference type="PIRSR" id="PIRSR602401-1"/>
    </source>
</evidence>
<keyword evidence="5 7" id="KW-0408">Iron</keyword>
<dbReference type="InterPro" id="IPR001128">
    <property type="entry name" value="Cyt_P450"/>
</dbReference>
<dbReference type="GO" id="GO:0005506">
    <property type="term" value="F:iron ion binding"/>
    <property type="evidence" value="ECO:0007669"/>
    <property type="project" value="InterPro"/>
</dbReference>
<gene>
    <name evidence="9" type="ORF">EVG20_g11573</name>
</gene>
<dbReference type="InterPro" id="IPR036396">
    <property type="entry name" value="Cyt_P450_sf"/>
</dbReference>
<comment type="cofactor">
    <cofactor evidence="7">
        <name>heme</name>
        <dbReference type="ChEBI" id="CHEBI:30413"/>
    </cofactor>
</comment>
<dbReference type="GO" id="GO:0020037">
    <property type="term" value="F:heme binding"/>
    <property type="evidence" value="ECO:0007669"/>
    <property type="project" value="InterPro"/>
</dbReference>
<name>A0A4Y9XK56_9AGAM</name>
<comment type="caution">
    <text evidence="9">The sequence shown here is derived from an EMBL/GenBank/DDBJ whole genome shotgun (WGS) entry which is preliminary data.</text>
</comment>
<organism evidence="9 10">
    <name type="scientific">Dentipellis fragilis</name>
    <dbReference type="NCBI Taxonomy" id="205917"/>
    <lineage>
        <taxon>Eukaryota</taxon>
        <taxon>Fungi</taxon>
        <taxon>Dikarya</taxon>
        <taxon>Basidiomycota</taxon>
        <taxon>Agaricomycotina</taxon>
        <taxon>Agaricomycetes</taxon>
        <taxon>Russulales</taxon>
        <taxon>Hericiaceae</taxon>
        <taxon>Dentipellis</taxon>
    </lineage>
</organism>
<feature type="binding site" description="axial binding residue" evidence="7">
    <location>
        <position position="216"/>
    </location>
    <ligand>
        <name>heme</name>
        <dbReference type="ChEBI" id="CHEBI:30413"/>
    </ligand>
    <ligandPart>
        <name>Fe</name>
        <dbReference type="ChEBI" id="CHEBI:18248"/>
    </ligandPart>
</feature>
<dbReference type="EMBL" id="SEOQ01001873">
    <property type="protein sequence ID" value="TFY50345.1"/>
    <property type="molecule type" value="Genomic_DNA"/>
</dbReference>
<dbReference type="InterPro" id="IPR050196">
    <property type="entry name" value="Cytochrome_P450_Monoox"/>
</dbReference>
<evidence type="ECO:0000256" key="6">
    <source>
        <dbReference type="ARBA" id="ARBA00023033"/>
    </source>
</evidence>
<dbReference type="PRINTS" id="PR00385">
    <property type="entry name" value="P450"/>
</dbReference>
<evidence type="ECO:0000256" key="5">
    <source>
        <dbReference type="ARBA" id="ARBA00023004"/>
    </source>
</evidence>
<dbReference type="PANTHER" id="PTHR24291:SF50">
    <property type="entry name" value="BIFUNCTIONAL ALBAFLAVENONE MONOOXYGENASE_TERPENE SYNTHASE"/>
    <property type="match status" value="1"/>
</dbReference>
<dbReference type="PANTHER" id="PTHR24291">
    <property type="entry name" value="CYTOCHROME P450 FAMILY 4"/>
    <property type="match status" value="1"/>
</dbReference>
<dbReference type="GO" id="GO:0004497">
    <property type="term" value="F:monooxygenase activity"/>
    <property type="evidence" value="ECO:0007669"/>
    <property type="project" value="UniProtKB-KW"/>
</dbReference>
<dbReference type="OrthoDB" id="1470350at2759"/>
<evidence type="ECO:0000256" key="3">
    <source>
        <dbReference type="ARBA" id="ARBA00022723"/>
    </source>
</evidence>
<dbReference type="Gene3D" id="1.10.630.10">
    <property type="entry name" value="Cytochrome P450"/>
    <property type="match status" value="1"/>
</dbReference>
<dbReference type="SUPFAM" id="SSF48264">
    <property type="entry name" value="Cytochrome P450"/>
    <property type="match status" value="1"/>
</dbReference>
<evidence type="ECO:0008006" key="11">
    <source>
        <dbReference type="Google" id="ProtNLM"/>
    </source>
</evidence>
<dbReference type="STRING" id="205917.A0A4Y9XK56"/>
<protein>
    <recommendedName>
        <fullName evidence="11">Cytochrome P450</fullName>
    </recommendedName>
</protein>
<comment type="similarity">
    <text evidence="1 8">Belongs to the cytochrome P450 family.</text>
</comment>
<keyword evidence="6 8" id="KW-0503">Monooxygenase</keyword>